<reference evidence="1 2" key="1">
    <citation type="submission" date="2021-08" db="EMBL/GenBank/DDBJ databases">
        <authorList>
            <person name="Zhang D."/>
            <person name="Zhang A."/>
            <person name="Wang L."/>
        </authorList>
    </citation>
    <scope>NUCLEOTIDE SEQUENCE [LARGE SCALE GENOMIC DNA]</scope>
    <source>
        <strain evidence="1 2">WL0086</strain>
    </source>
</reference>
<dbReference type="RefSeq" id="WP_221029720.1">
    <property type="nucleotide sequence ID" value="NZ_CP139781.1"/>
</dbReference>
<proteinExistence type="predicted"/>
<gene>
    <name evidence="1" type="ORF">K1X11_009250</name>
</gene>
<organism evidence="1 2">
    <name type="scientific">Actomonas aquatica</name>
    <dbReference type="NCBI Taxonomy" id="2866162"/>
    <lineage>
        <taxon>Bacteria</taxon>
        <taxon>Pseudomonadati</taxon>
        <taxon>Verrucomicrobiota</taxon>
        <taxon>Opitutia</taxon>
        <taxon>Opitutales</taxon>
        <taxon>Opitutaceae</taxon>
        <taxon>Actomonas</taxon>
    </lineage>
</organism>
<evidence type="ECO:0008006" key="3">
    <source>
        <dbReference type="Google" id="ProtNLM"/>
    </source>
</evidence>
<dbReference type="SUPFAM" id="SSF51556">
    <property type="entry name" value="Metallo-dependent hydrolases"/>
    <property type="match status" value="1"/>
</dbReference>
<accession>A0ABZ1CD39</accession>
<dbReference type="Proteomes" id="UP000738431">
    <property type="component" value="Chromosome"/>
</dbReference>
<dbReference type="EMBL" id="CP139781">
    <property type="protein sequence ID" value="WRQ89594.1"/>
    <property type="molecule type" value="Genomic_DNA"/>
</dbReference>
<name>A0ABZ1CD39_9BACT</name>
<keyword evidence="2" id="KW-1185">Reference proteome</keyword>
<dbReference type="Gene3D" id="3.20.20.140">
    <property type="entry name" value="Metal-dependent hydrolases"/>
    <property type="match status" value="1"/>
</dbReference>
<evidence type="ECO:0000313" key="1">
    <source>
        <dbReference type="EMBL" id="WRQ89594.1"/>
    </source>
</evidence>
<reference evidence="1 2" key="2">
    <citation type="submission" date="2023-12" db="EMBL/GenBank/DDBJ databases">
        <title>Description of an unclassified Opitutus bacterium of Verrucomicrobiota.</title>
        <authorList>
            <person name="Zhang D.-F."/>
        </authorList>
    </citation>
    <scope>NUCLEOTIDE SEQUENCE [LARGE SCALE GENOMIC DNA]</scope>
    <source>
        <strain evidence="1 2">WL0086</strain>
    </source>
</reference>
<evidence type="ECO:0000313" key="2">
    <source>
        <dbReference type="Proteomes" id="UP000738431"/>
    </source>
</evidence>
<dbReference type="InterPro" id="IPR032466">
    <property type="entry name" value="Metal_Hydrolase"/>
</dbReference>
<sequence length="252" mass="27877">MTFYDTNAWVGEWPFLNLPVRDPAALRRHWRKHGIGGGLVSSFAALWPTDPMPANRTLREAIGRARGMTPLPVLNLFGPGWEQDLAELLSWPELKAVRLAPGYGGWTLRSAAAREAAQQITAAGKRVVLTARLWDERHEHPALKVKPVKVADIVRWLAAVPDCTPLVHGLTRWEVEKLAEQTKGFLTDLSYAEWEDTLGVMKRAVGARRIVFGSLTPLHITTAQVQKVEASPQSARVREAVAAGNATTFLKL</sequence>
<protein>
    <recommendedName>
        <fullName evidence="3">Amidohydrolase-related domain-containing protein</fullName>
    </recommendedName>
</protein>